<comment type="subcellular location">
    <subcellularLocation>
        <location evidence="1">Cell membrane</location>
        <topology evidence="1">Multi-pass membrane protein</topology>
    </subcellularLocation>
</comment>
<feature type="domain" description="Type II secretion system protein GspF" evidence="7">
    <location>
        <begin position="169"/>
        <end position="294"/>
    </location>
</feature>
<keyword evidence="5 6" id="KW-0472">Membrane</keyword>
<evidence type="ECO:0000256" key="6">
    <source>
        <dbReference type="SAM" id="Phobius"/>
    </source>
</evidence>
<feature type="transmembrane region" description="Helical" evidence="6">
    <location>
        <begin position="132"/>
        <end position="150"/>
    </location>
</feature>
<evidence type="ECO:0000313" key="9">
    <source>
        <dbReference type="Proteomes" id="UP000027946"/>
    </source>
</evidence>
<evidence type="ECO:0000256" key="2">
    <source>
        <dbReference type="ARBA" id="ARBA00022475"/>
    </source>
</evidence>
<organism evidence="8 9">
    <name type="scientific">Peptoclostridium litorale DSM 5388</name>
    <dbReference type="NCBI Taxonomy" id="1121324"/>
    <lineage>
        <taxon>Bacteria</taxon>
        <taxon>Bacillati</taxon>
        <taxon>Bacillota</taxon>
        <taxon>Clostridia</taxon>
        <taxon>Peptostreptococcales</taxon>
        <taxon>Peptoclostridiaceae</taxon>
        <taxon>Peptoclostridium</taxon>
    </lineage>
</organism>
<feature type="transmembrane region" description="Helical" evidence="6">
    <location>
        <begin position="278"/>
        <end position="299"/>
    </location>
</feature>
<dbReference type="Proteomes" id="UP000027946">
    <property type="component" value="Unassembled WGS sequence"/>
</dbReference>
<gene>
    <name evidence="8" type="ORF">CLIT_23c00520</name>
</gene>
<evidence type="ECO:0000256" key="4">
    <source>
        <dbReference type="ARBA" id="ARBA00022989"/>
    </source>
</evidence>
<name>A0A069RC00_PEPLI</name>
<dbReference type="InterPro" id="IPR018076">
    <property type="entry name" value="T2SS_GspF_dom"/>
</dbReference>
<dbReference type="EMBL" id="JJMM01000026">
    <property type="protein sequence ID" value="KDR93780.1"/>
    <property type="molecule type" value="Genomic_DNA"/>
</dbReference>
<dbReference type="PANTHER" id="PTHR35007:SF2">
    <property type="entry name" value="PILUS ASSEMBLE PROTEIN"/>
    <property type="match status" value="1"/>
</dbReference>
<feature type="transmembrane region" description="Helical" evidence="6">
    <location>
        <begin position="97"/>
        <end position="120"/>
    </location>
</feature>
<dbReference type="Gene3D" id="1.20.81.30">
    <property type="entry name" value="Type II secretion system (T2SS), domain F"/>
    <property type="match status" value="1"/>
</dbReference>
<dbReference type="InterPro" id="IPR042094">
    <property type="entry name" value="T2SS_GspF_sf"/>
</dbReference>
<evidence type="ECO:0000256" key="1">
    <source>
        <dbReference type="ARBA" id="ARBA00004651"/>
    </source>
</evidence>
<evidence type="ECO:0000256" key="5">
    <source>
        <dbReference type="ARBA" id="ARBA00023136"/>
    </source>
</evidence>
<keyword evidence="9" id="KW-1185">Reference proteome</keyword>
<dbReference type="RefSeq" id="WP_038267569.1">
    <property type="nucleotide sequence ID" value="NZ_JJMM01000026.1"/>
</dbReference>
<evidence type="ECO:0000259" key="7">
    <source>
        <dbReference type="Pfam" id="PF00482"/>
    </source>
</evidence>
<dbReference type="STRING" id="1121324.CLIT_23c00520"/>
<keyword evidence="3 6" id="KW-0812">Transmembrane</keyword>
<sequence length="307" mass="34765">MGDWTFVVTGLGMSYICYMVLGAVLSPAISIKRRMEHIDRAYGEHAEIDDERKLPFAERIIEPLKRRLRDEIRKKTPKGFIEQLELKIEKAGRPYNFGISAWLVMKFAISVLLPLFLVTFIFKGESVLSNKFLLSGATIIICIAFPKVMLNSKIKMRRKLVTSQLPDVLDILTVSVESGLSFDSALAKVVEKNYGELAKEFEKVLNEVQLGKTRREALKNMATRCDADDVRLFISSIIQAEQMGVSTGKVLRIQAGQMRIKRKQRAEELALKAPVKMIIPLVFFVFPGLFVVILGPAFIQIKNMLLR</sequence>
<keyword evidence="2" id="KW-1003">Cell membrane</keyword>
<proteinExistence type="predicted"/>
<dbReference type="Pfam" id="PF00482">
    <property type="entry name" value="T2SSF"/>
    <property type="match status" value="1"/>
</dbReference>
<accession>A0A069RC00</accession>
<reference evidence="8 9" key="1">
    <citation type="submission" date="2014-03" db="EMBL/GenBank/DDBJ databases">
        <title>Genome sequence of Clostridium litorale W6, DSM 5388.</title>
        <authorList>
            <person name="Poehlein A."/>
            <person name="Jagirdar A."/>
            <person name="Khonsari B."/>
            <person name="Chibani C.M."/>
            <person name="Gutierrez Gutierrez D.A."/>
            <person name="Davydova E."/>
            <person name="Alghaithi H.S."/>
            <person name="Nair K.P."/>
            <person name="Dhamotharan K."/>
            <person name="Chandran L."/>
            <person name="G W."/>
            <person name="Daniel R."/>
        </authorList>
    </citation>
    <scope>NUCLEOTIDE SEQUENCE [LARGE SCALE GENOMIC DNA]</scope>
    <source>
        <strain evidence="8 9">W6</strain>
    </source>
</reference>
<feature type="transmembrane region" description="Helical" evidence="6">
    <location>
        <begin position="6"/>
        <end position="25"/>
    </location>
</feature>
<dbReference type="GO" id="GO:0005886">
    <property type="term" value="C:plasma membrane"/>
    <property type="evidence" value="ECO:0007669"/>
    <property type="project" value="UniProtKB-SubCell"/>
</dbReference>
<keyword evidence="4 6" id="KW-1133">Transmembrane helix</keyword>
<evidence type="ECO:0000313" key="8">
    <source>
        <dbReference type="EMBL" id="KDR93780.1"/>
    </source>
</evidence>
<protein>
    <submittedName>
        <fullName evidence="8">Putative bacterial type II secretion system protein</fullName>
    </submittedName>
</protein>
<dbReference type="PANTHER" id="PTHR35007">
    <property type="entry name" value="INTEGRAL MEMBRANE PROTEIN-RELATED"/>
    <property type="match status" value="1"/>
</dbReference>
<dbReference type="eggNOG" id="COG2064">
    <property type="taxonomic scope" value="Bacteria"/>
</dbReference>
<dbReference type="OrthoDB" id="9810662at2"/>
<evidence type="ECO:0000256" key="3">
    <source>
        <dbReference type="ARBA" id="ARBA00022692"/>
    </source>
</evidence>
<dbReference type="AlphaFoldDB" id="A0A069RC00"/>
<comment type="caution">
    <text evidence="8">The sequence shown here is derived from an EMBL/GenBank/DDBJ whole genome shotgun (WGS) entry which is preliminary data.</text>
</comment>